<evidence type="ECO:0000256" key="1">
    <source>
        <dbReference type="ARBA" id="ARBA00022741"/>
    </source>
</evidence>
<dbReference type="InterPro" id="IPR020845">
    <property type="entry name" value="AMP-binding_CS"/>
</dbReference>
<dbReference type="Pfam" id="PF00501">
    <property type="entry name" value="AMP-binding"/>
    <property type="match status" value="1"/>
</dbReference>
<name>A0ABW1FM53_9ACTN</name>
<evidence type="ECO:0000313" key="5">
    <source>
        <dbReference type="EMBL" id="MFC5895548.1"/>
    </source>
</evidence>
<dbReference type="InterPro" id="IPR000873">
    <property type="entry name" value="AMP-dep_synth/lig_dom"/>
</dbReference>
<organism evidence="5 6">
    <name type="scientific">Streptomyces ramulosus</name>
    <dbReference type="NCBI Taxonomy" id="47762"/>
    <lineage>
        <taxon>Bacteria</taxon>
        <taxon>Bacillati</taxon>
        <taxon>Actinomycetota</taxon>
        <taxon>Actinomycetes</taxon>
        <taxon>Kitasatosporales</taxon>
        <taxon>Streptomycetaceae</taxon>
        <taxon>Streptomyces</taxon>
    </lineage>
</organism>
<keyword evidence="2" id="KW-0067">ATP-binding</keyword>
<evidence type="ECO:0000259" key="4">
    <source>
        <dbReference type="Pfam" id="PF00501"/>
    </source>
</evidence>
<keyword evidence="1" id="KW-0547">Nucleotide-binding</keyword>
<protein>
    <submittedName>
        <fullName evidence="5">AMP-dependent synthetase/ligase</fullName>
    </submittedName>
</protein>
<gene>
    <name evidence="5" type="ORF">ACFP3M_22385</name>
</gene>
<comment type="catalytic activity">
    <reaction evidence="3">
        <text>a long-chain fatty acid + ATP + CoA = a long-chain fatty acyl-CoA + AMP + diphosphate</text>
        <dbReference type="Rhea" id="RHEA:15421"/>
        <dbReference type="ChEBI" id="CHEBI:30616"/>
        <dbReference type="ChEBI" id="CHEBI:33019"/>
        <dbReference type="ChEBI" id="CHEBI:57287"/>
        <dbReference type="ChEBI" id="CHEBI:57560"/>
        <dbReference type="ChEBI" id="CHEBI:83139"/>
        <dbReference type="ChEBI" id="CHEBI:456215"/>
        <dbReference type="EC" id="6.2.1.3"/>
    </reaction>
    <physiologicalReaction direction="left-to-right" evidence="3">
        <dbReference type="Rhea" id="RHEA:15422"/>
    </physiologicalReaction>
</comment>
<dbReference type="PROSITE" id="PS00455">
    <property type="entry name" value="AMP_BINDING"/>
    <property type="match status" value="1"/>
</dbReference>
<dbReference type="InterPro" id="IPR042099">
    <property type="entry name" value="ANL_N_sf"/>
</dbReference>
<reference evidence="6" key="1">
    <citation type="journal article" date="2019" name="Int. J. Syst. Evol. Microbiol.">
        <title>The Global Catalogue of Microorganisms (GCM) 10K type strain sequencing project: providing services to taxonomists for standard genome sequencing and annotation.</title>
        <authorList>
            <consortium name="The Broad Institute Genomics Platform"/>
            <consortium name="The Broad Institute Genome Sequencing Center for Infectious Disease"/>
            <person name="Wu L."/>
            <person name="Ma J."/>
        </authorList>
    </citation>
    <scope>NUCLEOTIDE SEQUENCE [LARGE SCALE GENOMIC DNA]</scope>
    <source>
        <strain evidence="6">CGMCC 1.15809</strain>
    </source>
</reference>
<dbReference type="Pfam" id="PF23562">
    <property type="entry name" value="AMP-binding_C_3"/>
    <property type="match status" value="1"/>
</dbReference>
<dbReference type="PANTHER" id="PTHR43272">
    <property type="entry name" value="LONG-CHAIN-FATTY-ACID--COA LIGASE"/>
    <property type="match status" value="1"/>
</dbReference>
<dbReference type="InterPro" id="IPR045851">
    <property type="entry name" value="AMP-bd_C_sf"/>
</dbReference>
<proteinExistence type="predicted"/>
<dbReference type="Gene3D" id="3.40.50.12780">
    <property type="entry name" value="N-terminal domain of ligase-like"/>
    <property type="match status" value="1"/>
</dbReference>
<dbReference type="SUPFAM" id="SSF56801">
    <property type="entry name" value="Acetyl-CoA synthetase-like"/>
    <property type="match status" value="1"/>
</dbReference>
<sequence length="636" mass="67007">MFSQDSAPPPPVDPVTTVHDGTVREAALPPLVAPPARGSLGDLPFVNAAEAPAAVALARRQADGGWSDVTCAAFADEVRAVAKGLIAHGLRRGDRLALMARTTYEWTLIDCAAWAAGLITVPVHPTASAHQAAWILYDSGAAACVVESVAETRLITGVRGGLPGLVHLWQFDTGAVAQLVAAGRELPDTVVDERRAAAGPSDLATLVYTSGTTGRPKGCALTHGNVHAEIDNAVALLGPVLRPDGDGPASTLLFLPLSHVFGRMAALVCLRARVRLGHAPSLRTDDLRADLARLRPTFLYAIPYVLEKICHAGRAAAETAGRAAAFDRAVRVARAYGEAVAARDRGAGRGPGAGLKAARRLYDPLAYRPLRDALGGRVRHVICGGSPLDRGLAGFCAGAGIEILEGYGLAETCGAATATPPLRPRPGTVGRPLPGGAVRIADDGEVLLRGGQIFAGYWDAARGTAVPATTDGWFPTGDLGALDPDGYLTLTGRKNDMIVTTGGKRVAPAPLEDRLRAHPLIAHALVTGDNRPYVTALLTLDPEALTHWRRTARKPDVPLDALVDDPDLRSALQRAVDDANRLVSRPESIRRFAVLPLEFTERAGHLTPSRKLRRAAVTQQFASWIEELYEPEPGAG</sequence>
<dbReference type="Proteomes" id="UP001596241">
    <property type="component" value="Unassembled WGS sequence"/>
</dbReference>
<evidence type="ECO:0000256" key="3">
    <source>
        <dbReference type="ARBA" id="ARBA00024484"/>
    </source>
</evidence>
<evidence type="ECO:0000256" key="2">
    <source>
        <dbReference type="ARBA" id="ARBA00022840"/>
    </source>
</evidence>
<evidence type="ECO:0000313" key="6">
    <source>
        <dbReference type="Proteomes" id="UP001596241"/>
    </source>
</evidence>
<dbReference type="EMBL" id="JBHSPW010000011">
    <property type="protein sequence ID" value="MFC5895548.1"/>
    <property type="molecule type" value="Genomic_DNA"/>
</dbReference>
<feature type="domain" description="AMP-dependent synthetase/ligase" evidence="4">
    <location>
        <begin position="47"/>
        <end position="458"/>
    </location>
</feature>
<dbReference type="CDD" id="cd05907">
    <property type="entry name" value="VL_LC_FACS_like"/>
    <property type="match status" value="1"/>
</dbReference>
<dbReference type="RefSeq" id="WP_345088582.1">
    <property type="nucleotide sequence ID" value="NZ_BAAAWG010000014.1"/>
</dbReference>
<keyword evidence="6" id="KW-1185">Reference proteome</keyword>
<comment type="caution">
    <text evidence="5">The sequence shown here is derived from an EMBL/GenBank/DDBJ whole genome shotgun (WGS) entry which is preliminary data.</text>
</comment>
<dbReference type="Gene3D" id="3.30.300.30">
    <property type="match status" value="1"/>
</dbReference>
<dbReference type="PANTHER" id="PTHR43272:SF33">
    <property type="entry name" value="AMP-BINDING DOMAIN-CONTAINING PROTEIN-RELATED"/>
    <property type="match status" value="1"/>
</dbReference>
<accession>A0ABW1FM53</accession>